<feature type="domain" description="Tyr recombinase" evidence="5">
    <location>
        <begin position="247"/>
        <end position="420"/>
    </location>
</feature>
<gene>
    <name evidence="6" type="ORF">PAF17_15805</name>
</gene>
<dbReference type="InterPro" id="IPR050090">
    <property type="entry name" value="Tyrosine_recombinase_XerCD"/>
</dbReference>
<evidence type="ECO:0000259" key="5">
    <source>
        <dbReference type="PROSITE" id="PS51898"/>
    </source>
</evidence>
<dbReference type="EMBL" id="JAQBIE010000024">
    <property type="protein sequence ID" value="MDB6178956.1"/>
    <property type="molecule type" value="Genomic_DNA"/>
</dbReference>
<keyword evidence="4" id="KW-0233">DNA recombination</keyword>
<accession>A0ABT4ZI16</accession>
<dbReference type="SUPFAM" id="SSF56349">
    <property type="entry name" value="DNA breaking-rejoining enzymes"/>
    <property type="match status" value="1"/>
</dbReference>
<dbReference type="PROSITE" id="PS51898">
    <property type="entry name" value="TYR_RECOMBINASE"/>
    <property type="match status" value="1"/>
</dbReference>
<evidence type="ECO:0000256" key="4">
    <source>
        <dbReference type="ARBA" id="ARBA00023172"/>
    </source>
</evidence>
<sequence length="424" mass="48510">MKKPKIIMRNGLWYIRRRVPSRYEHVERRSIVQICLFTDSKEMAEHKAAQVWTEMLEAWEAKLEGKIALSTERMAAARNLAQRLGYRYMSADDVAHLPTNELIERIEAVVDGKGRIDHQEAEALLGGVSKPTIYVSESLDEFYRVEAGRLVGKSPDQMRRHRAPRLKAIKNFISVIGDRPIHEITTRDMFDFRAWWLERIAAGEVTKNSANKDFSYLLAMWRACARAHDLELPFKTDGLAFPEGKQATRPPFSVKWIKDKLLYPGALNGLNLQARTILMVMINTGARPSEIAALSEERIVLDAPIPFIRIAAEGRTLKSEYADRDIPLVGVSLDAIKKCKKGFPTYADSPVLSDTVNKFLKENGLRETPGHSLYSLRHSFESRMMKADFPERLKADLMGHRLKRERYGELELAHVRDWLLKIAI</sequence>
<dbReference type="InterPro" id="IPR046668">
    <property type="entry name" value="DUF6538"/>
</dbReference>
<comment type="similarity">
    <text evidence="1">Belongs to the 'phage' integrase family.</text>
</comment>
<dbReference type="InterPro" id="IPR011010">
    <property type="entry name" value="DNA_brk_join_enz"/>
</dbReference>
<protein>
    <submittedName>
        <fullName evidence="6">Tyrosine-type recombinase/integrase</fullName>
    </submittedName>
</protein>
<dbReference type="PANTHER" id="PTHR30349">
    <property type="entry name" value="PHAGE INTEGRASE-RELATED"/>
    <property type="match status" value="1"/>
</dbReference>
<dbReference type="Proteomes" id="UP001165641">
    <property type="component" value="Unassembled WGS sequence"/>
</dbReference>
<reference evidence="6" key="1">
    <citation type="submission" date="2022-12" db="EMBL/GenBank/DDBJ databases">
        <title>Paracoccus onchidii sp. nov., isolated from a marine invertebrate from the South China Sea.</title>
        <authorList>
            <person name="Xu S."/>
            <person name="Liu Z."/>
            <person name="Xu Y."/>
        </authorList>
    </citation>
    <scope>NUCLEOTIDE SEQUENCE</scope>
    <source>
        <strain evidence="6">Z330</strain>
    </source>
</reference>
<keyword evidence="2" id="KW-0229">DNA integration</keyword>
<dbReference type="InterPro" id="IPR002104">
    <property type="entry name" value="Integrase_catalytic"/>
</dbReference>
<dbReference type="InterPro" id="IPR013762">
    <property type="entry name" value="Integrase-like_cat_sf"/>
</dbReference>
<evidence type="ECO:0000256" key="1">
    <source>
        <dbReference type="ARBA" id="ARBA00008857"/>
    </source>
</evidence>
<evidence type="ECO:0000256" key="3">
    <source>
        <dbReference type="ARBA" id="ARBA00023125"/>
    </source>
</evidence>
<dbReference type="Gene3D" id="1.10.443.10">
    <property type="entry name" value="Intergrase catalytic core"/>
    <property type="match status" value="1"/>
</dbReference>
<dbReference type="Pfam" id="PF00589">
    <property type="entry name" value="Phage_integrase"/>
    <property type="match status" value="1"/>
</dbReference>
<dbReference type="Pfam" id="PF20172">
    <property type="entry name" value="DUF6538"/>
    <property type="match status" value="1"/>
</dbReference>
<organism evidence="6 7">
    <name type="scientific">Paracoccus onchidii</name>
    <dbReference type="NCBI Taxonomy" id="3017813"/>
    <lineage>
        <taxon>Bacteria</taxon>
        <taxon>Pseudomonadati</taxon>
        <taxon>Pseudomonadota</taxon>
        <taxon>Alphaproteobacteria</taxon>
        <taxon>Rhodobacterales</taxon>
        <taxon>Paracoccaceae</taxon>
        <taxon>Paracoccus</taxon>
    </lineage>
</organism>
<keyword evidence="3" id="KW-0238">DNA-binding</keyword>
<comment type="caution">
    <text evidence="6">The sequence shown here is derived from an EMBL/GenBank/DDBJ whole genome shotgun (WGS) entry which is preliminary data.</text>
</comment>
<evidence type="ECO:0000256" key="2">
    <source>
        <dbReference type="ARBA" id="ARBA00022908"/>
    </source>
</evidence>
<dbReference type="RefSeq" id="WP_271890071.1">
    <property type="nucleotide sequence ID" value="NZ_JAQBIE010000024.1"/>
</dbReference>
<name>A0ABT4ZI16_9RHOB</name>
<keyword evidence="7" id="KW-1185">Reference proteome</keyword>
<proteinExistence type="inferred from homology"/>
<dbReference type="PANTHER" id="PTHR30349:SF41">
    <property type="entry name" value="INTEGRASE_RECOMBINASE PROTEIN MJ0367-RELATED"/>
    <property type="match status" value="1"/>
</dbReference>
<evidence type="ECO:0000313" key="7">
    <source>
        <dbReference type="Proteomes" id="UP001165641"/>
    </source>
</evidence>
<evidence type="ECO:0000313" key="6">
    <source>
        <dbReference type="EMBL" id="MDB6178956.1"/>
    </source>
</evidence>